<evidence type="ECO:0000313" key="2">
    <source>
        <dbReference type="EMBL" id="RIX28648.1"/>
    </source>
</evidence>
<keyword evidence="1" id="KW-0472">Membrane</keyword>
<keyword evidence="1" id="KW-1133">Transmembrane helix</keyword>
<evidence type="ECO:0000313" key="3">
    <source>
        <dbReference type="Proteomes" id="UP000265742"/>
    </source>
</evidence>
<reference evidence="3" key="1">
    <citation type="submission" date="2018-09" db="EMBL/GenBank/DDBJ databases">
        <authorList>
            <person name="Kim I."/>
        </authorList>
    </citation>
    <scope>NUCLEOTIDE SEQUENCE [LARGE SCALE GENOMIC DNA]</scope>
    <source>
        <strain evidence="3">DD4a</strain>
    </source>
</reference>
<dbReference type="EMBL" id="QXTG01000002">
    <property type="protein sequence ID" value="RIX28648.1"/>
    <property type="molecule type" value="Genomic_DNA"/>
</dbReference>
<protein>
    <submittedName>
        <fullName evidence="2">Uncharacterized protein</fullName>
    </submittedName>
</protein>
<accession>A0A3A1TYI4</accession>
<feature type="transmembrane region" description="Helical" evidence="1">
    <location>
        <begin position="45"/>
        <end position="63"/>
    </location>
</feature>
<name>A0A3A1TYI4_9MICO</name>
<keyword evidence="3" id="KW-1185">Reference proteome</keyword>
<keyword evidence="1" id="KW-0812">Transmembrane</keyword>
<dbReference type="Proteomes" id="UP000265742">
    <property type="component" value="Unassembled WGS sequence"/>
</dbReference>
<dbReference type="RefSeq" id="WP_119482958.1">
    <property type="nucleotide sequence ID" value="NZ_QXTG01000002.1"/>
</dbReference>
<evidence type="ECO:0000256" key="1">
    <source>
        <dbReference type="SAM" id="Phobius"/>
    </source>
</evidence>
<proteinExistence type="predicted"/>
<gene>
    <name evidence="2" type="ORF">D1781_14690</name>
</gene>
<dbReference type="AlphaFoldDB" id="A0A3A1TYI4"/>
<sequence length="126" mass="13546">MAVVVGVCILIVGVVLTIAAWRWERRYSASHPERSRPNAAISGRSIPLILSLLVCGSGVRVALAEVGLLLWQRLVIGAGFVLVAVAVAAVFLRWMRGREKTAATRRVASRVLVAFVVLGVLGWGFV</sequence>
<organism evidence="2 3">
    <name type="scientific">Amnibacterium setariae</name>
    <dbReference type="NCBI Taxonomy" id="2306585"/>
    <lineage>
        <taxon>Bacteria</taxon>
        <taxon>Bacillati</taxon>
        <taxon>Actinomycetota</taxon>
        <taxon>Actinomycetes</taxon>
        <taxon>Micrococcales</taxon>
        <taxon>Microbacteriaceae</taxon>
        <taxon>Amnibacterium</taxon>
    </lineage>
</organism>
<comment type="caution">
    <text evidence="2">The sequence shown here is derived from an EMBL/GenBank/DDBJ whole genome shotgun (WGS) entry which is preliminary data.</text>
</comment>
<feature type="transmembrane region" description="Helical" evidence="1">
    <location>
        <begin position="75"/>
        <end position="95"/>
    </location>
</feature>
<feature type="transmembrane region" description="Helical" evidence="1">
    <location>
        <begin position="107"/>
        <end position="125"/>
    </location>
</feature>
<feature type="transmembrane region" description="Helical" evidence="1">
    <location>
        <begin position="6"/>
        <end position="24"/>
    </location>
</feature>